<feature type="transmembrane region" description="Helical" evidence="6">
    <location>
        <begin position="190"/>
        <end position="215"/>
    </location>
</feature>
<comment type="subcellular location">
    <subcellularLocation>
        <location evidence="1">Endomembrane system</location>
        <topology evidence="1">Multi-pass membrane protein</topology>
    </subcellularLocation>
</comment>
<evidence type="ECO:0000256" key="5">
    <source>
        <dbReference type="SAM" id="MobiDB-lite"/>
    </source>
</evidence>
<dbReference type="GO" id="GO:0005384">
    <property type="term" value="F:manganese ion transmembrane transporter activity"/>
    <property type="evidence" value="ECO:0007669"/>
    <property type="project" value="InterPro"/>
</dbReference>
<keyword evidence="3 6" id="KW-1133">Transmembrane helix</keyword>
<dbReference type="EMBL" id="JAEMNV010000002">
    <property type="protein sequence ID" value="MBJ8338263.1"/>
    <property type="molecule type" value="Genomic_DNA"/>
</dbReference>
<evidence type="ECO:0000256" key="3">
    <source>
        <dbReference type="ARBA" id="ARBA00022989"/>
    </source>
</evidence>
<dbReference type="Pfam" id="PF01988">
    <property type="entry name" value="VIT1"/>
    <property type="match status" value="1"/>
</dbReference>
<evidence type="ECO:0000313" key="7">
    <source>
        <dbReference type="EMBL" id="MBJ8338263.1"/>
    </source>
</evidence>
<reference evidence="7" key="1">
    <citation type="submission" date="2020-12" db="EMBL/GenBank/DDBJ databases">
        <title>Antrihabitans popcorni sp. nov. and Antrihabitans auranticaus sp. nov., isolated from a larva cave.</title>
        <authorList>
            <person name="Lee S.D."/>
            <person name="Kim I.S."/>
        </authorList>
    </citation>
    <scope>NUCLEOTIDE SEQUENCE</scope>
    <source>
        <strain evidence="7">YC3-6</strain>
    </source>
</reference>
<keyword evidence="4 6" id="KW-0472">Membrane</keyword>
<keyword evidence="2 6" id="KW-0812">Transmembrane</keyword>
<keyword evidence="8" id="KW-1185">Reference proteome</keyword>
<sequence>MRVDSAPVTDAPSADDSLPHEFDHKHSDVSGGWLRAATFGAMDGLVSNTSLIAGIGGAGVASHTIVLGGVAGLVSGAFSMALGEYTSVTTQNEQLDAEVSVEKNALRRHPDAELAELVDMFVGMGMSEDTARSAAAEVHADPERALDIHVSQELGLDPSDKPSPLVAAGSSFAMFSIGAVFPLLPYLLGFASLTAGLVVGGIGLILAGALAARFTAQSTIRGALRQLLFGAIAIGATYAIGSLIGIGIPG</sequence>
<feature type="region of interest" description="Disordered" evidence="5">
    <location>
        <begin position="1"/>
        <end position="23"/>
    </location>
</feature>
<gene>
    <name evidence="7" type="ORF">JGU71_05140</name>
</gene>
<evidence type="ECO:0000256" key="2">
    <source>
        <dbReference type="ARBA" id="ARBA00022692"/>
    </source>
</evidence>
<evidence type="ECO:0000256" key="4">
    <source>
        <dbReference type="ARBA" id="ARBA00023136"/>
    </source>
</evidence>
<protein>
    <submittedName>
        <fullName evidence="7">VIT1/CCC1 transporter family protein</fullName>
    </submittedName>
</protein>
<evidence type="ECO:0000313" key="8">
    <source>
        <dbReference type="Proteomes" id="UP000655868"/>
    </source>
</evidence>
<evidence type="ECO:0000256" key="6">
    <source>
        <dbReference type="SAM" id="Phobius"/>
    </source>
</evidence>
<evidence type="ECO:0000256" key="1">
    <source>
        <dbReference type="ARBA" id="ARBA00004127"/>
    </source>
</evidence>
<dbReference type="InterPro" id="IPR008217">
    <property type="entry name" value="Ccc1_fam"/>
</dbReference>
<feature type="transmembrane region" description="Helical" evidence="6">
    <location>
        <begin position="227"/>
        <end position="248"/>
    </location>
</feature>
<name>A0A934NN26_9NOCA</name>
<dbReference type="GO" id="GO:0012505">
    <property type="term" value="C:endomembrane system"/>
    <property type="evidence" value="ECO:0007669"/>
    <property type="project" value="UniProtKB-SubCell"/>
</dbReference>
<dbReference type="Proteomes" id="UP000655868">
    <property type="component" value="Unassembled WGS sequence"/>
</dbReference>
<dbReference type="GO" id="GO:0030026">
    <property type="term" value="P:intracellular manganese ion homeostasis"/>
    <property type="evidence" value="ECO:0007669"/>
    <property type="project" value="InterPro"/>
</dbReference>
<organism evidence="7 8">
    <name type="scientific">Antrihabitans stalagmiti</name>
    <dbReference type="NCBI Taxonomy" id="2799499"/>
    <lineage>
        <taxon>Bacteria</taxon>
        <taxon>Bacillati</taxon>
        <taxon>Actinomycetota</taxon>
        <taxon>Actinomycetes</taxon>
        <taxon>Mycobacteriales</taxon>
        <taxon>Nocardiaceae</taxon>
        <taxon>Antrihabitans</taxon>
    </lineage>
</organism>
<proteinExistence type="predicted"/>
<accession>A0A934NN26</accession>
<comment type="caution">
    <text evidence="7">The sequence shown here is derived from an EMBL/GenBank/DDBJ whole genome shotgun (WGS) entry which is preliminary data.</text>
</comment>
<dbReference type="AlphaFoldDB" id="A0A934NN26"/>
<dbReference type="PANTHER" id="PTHR31851">
    <property type="entry name" value="FE(2+)/MN(2+) TRANSPORTER PCL1"/>
    <property type="match status" value="1"/>
</dbReference>
<feature type="transmembrane region" description="Helical" evidence="6">
    <location>
        <begin position="165"/>
        <end position="184"/>
    </location>
</feature>